<dbReference type="InterPro" id="IPR020846">
    <property type="entry name" value="MFS_dom"/>
</dbReference>
<proteinExistence type="predicted"/>
<feature type="transmembrane region" description="Helical" evidence="6">
    <location>
        <begin position="179"/>
        <end position="197"/>
    </location>
</feature>
<evidence type="ECO:0000256" key="2">
    <source>
        <dbReference type="ARBA" id="ARBA00022448"/>
    </source>
</evidence>
<dbReference type="RefSeq" id="WP_152126659.1">
    <property type="nucleotide sequence ID" value="NZ_WELI01000013.1"/>
</dbReference>
<keyword evidence="2" id="KW-0813">Transport</keyword>
<dbReference type="EMBL" id="WELI01000013">
    <property type="protein sequence ID" value="KAB7726873.1"/>
    <property type="molecule type" value="Genomic_DNA"/>
</dbReference>
<evidence type="ECO:0000256" key="1">
    <source>
        <dbReference type="ARBA" id="ARBA00004141"/>
    </source>
</evidence>
<feature type="transmembrane region" description="Helical" evidence="6">
    <location>
        <begin position="17"/>
        <end position="35"/>
    </location>
</feature>
<feature type="domain" description="Major facilitator superfamily (MFS) profile" evidence="7">
    <location>
        <begin position="22"/>
        <end position="416"/>
    </location>
</feature>
<dbReference type="PANTHER" id="PTHR23505">
    <property type="entry name" value="SPINSTER"/>
    <property type="match status" value="1"/>
</dbReference>
<evidence type="ECO:0000313" key="9">
    <source>
        <dbReference type="Proteomes" id="UP000488299"/>
    </source>
</evidence>
<feature type="transmembrane region" description="Helical" evidence="6">
    <location>
        <begin position="115"/>
        <end position="137"/>
    </location>
</feature>
<keyword evidence="9" id="KW-1185">Reference proteome</keyword>
<accession>A0A7J5TTA7</accession>
<dbReference type="Proteomes" id="UP000488299">
    <property type="component" value="Unassembled WGS sequence"/>
</dbReference>
<dbReference type="InterPro" id="IPR036259">
    <property type="entry name" value="MFS_trans_sf"/>
</dbReference>
<keyword evidence="5 6" id="KW-0472">Membrane</keyword>
<keyword evidence="4 6" id="KW-1133">Transmembrane helix</keyword>
<feature type="transmembrane region" description="Helical" evidence="6">
    <location>
        <begin position="149"/>
        <end position="173"/>
    </location>
</feature>
<gene>
    <name evidence="8" type="ORF">F5984_23465</name>
</gene>
<dbReference type="Pfam" id="PF07690">
    <property type="entry name" value="MFS_1"/>
    <property type="match status" value="1"/>
</dbReference>
<feature type="transmembrane region" description="Helical" evidence="6">
    <location>
        <begin position="325"/>
        <end position="342"/>
    </location>
</feature>
<name>A0A7J5TTA7_9BACT</name>
<evidence type="ECO:0000256" key="3">
    <source>
        <dbReference type="ARBA" id="ARBA00022692"/>
    </source>
</evidence>
<dbReference type="GO" id="GO:0022857">
    <property type="term" value="F:transmembrane transporter activity"/>
    <property type="evidence" value="ECO:0007669"/>
    <property type="project" value="InterPro"/>
</dbReference>
<dbReference type="PROSITE" id="PS50850">
    <property type="entry name" value="MFS"/>
    <property type="match status" value="1"/>
</dbReference>
<comment type="subcellular location">
    <subcellularLocation>
        <location evidence="1">Membrane</location>
        <topology evidence="1">Multi-pass membrane protein</topology>
    </subcellularLocation>
</comment>
<feature type="transmembrane region" description="Helical" evidence="6">
    <location>
        <begin position="362"/>
        <end position="382"/>
    </location>
</feature>
<feature type="transmembrane region" description="Helical" evidence="6">
    <location>
        <begin position="230"/>
        <end position="247"/>
    </location>
</feature>
<feature type="transmembrane region" description="Helical" evidence="6">
    <location>
        <begin position="394"/>
        <end position="412"/>
    </location>
</feature>
<feature type="transmembrane region" description="Helical" evidence="6">
    <location>
        <begin position="63"/>
        <end position="82"/>
    </location>
</feature>
<dbReference type="SUPFAM" id="SSF103473">
    <property type="entry name" value="MFS general substrate transporter"/>
    <property type="match status" value="1"/>
</dbReference>
<dbReference type="InterPro" id="IPR044770">
    <property type="entry name" value="MFS_spinster-like"/>
</dbReference>
<keyword evidence="3 6" id="KW-0812">Transmembrane</keyword>
<dbReference type="GO" id="GO:0016020">
    <property type="term" value="C:membrane"/>
    <property type="evidence" value="ECO:0007669"/>
    <property type="project" value="UniProtKB-SubCell"/>
</dbReference>
<evidence type="ECO:0000256" key="6">
    <source>
        <dbReference type="SAM" id="Phobius"/>
    </source>
</evidence>
<protein>
    <submittedName>
        <fullName evidence="8">MFS transporter</fullName>
    </submittedName>
</protein>
<feature type="transmembrane region" description="Helical" evidence="6">
    <location>
        <begin position="89"/>
        <end position="109"/>
    </location>
</feature>
<organism evidence="8 9">
    <name type="scientific">Rudanella paleaurantiibacter</name>
    <dbReference type="NCBI Taxonomy" id="2614655"/>
    <lineage>
        <taxon>Bacteria</taxon>
        <taxon>Pseudomonadati</taxon>
        <taxon>Bacteroidota</taxon>
        <taxon>Cytophagia</taxon>
        <taxon>Cytophagales</taxon>
        <taxon>Cytophagaceae</taxon>
        <taxon>Rudanella</taxon>
    </lineage>
</organism>
<evidence type="ECO:0000256" key="5">
    <source>
        <dbReference type="ARBA" id="ARBA00023136"/>
    </source>
</evidence>
<dbReference type="Gene3D" id="1.20.1250.20">
    <property type="entry name" value="MFS general substrate transporter like domains"/>
    <property type="match status" value="1"/>
</dbReference>
<dbReference type="InterPro" id="IPR011701">
    <property type="entry name" value="MFS"/>
</dbReference>
<sequence length="428" mass="45615">MNTTTLSESPTQPKPGYYPWIVVGLLWVVALLNYLDRQMLATMRPAMLQDIAELESATNFGRLMAIFLWIYGLMSPVAGLVADRLSRKWLIVGSLAVWSGVTLLMGNATTFGQLYVLRAVMGVSEALYIPAGLSLIADFHTSRTRSLAVGIHMTGLYMGQALGGFGATLASTYSWPTTFAAFGGAGIVYAGVLAFFLKEARQPAEPQKQHIQKNTQTVGESLRLLFTNRAFWVLLLVYAIPSLPGWATKNWLPTLLATNLNIDMAQAGPLATIAIAASSLVGVLLGGTLSDRLVQTQVRGRIWVSASGLLLTIPALLLLGFGSSLVHMLGAAVCFGVGYGLFDANNMPILCQFVPVQRRATAYGIMNMTGVFAGAAITNWLGSATDGGHLGRDFAALSGVVLVAMLAQITLLKPTQAELVDTKAANAT</sequence>
<dbReference type="PANTHER" id="PTHR23505:SF79">
    <property type="entry name" value="PROTEIN SPINSTER"/>
    <property type="match status" value="1"/>
</dbReference>
<evidence type="ECO:0000256" key="4">
    <source>
        <dbReference type="ARBA" id="ARBA00022989"/>
    </source>
</evidence>
<evidence type="ECO:0000313" key="8">
    <source>
        <dbReference type="EMBL" id="KAB7726873.1"/>
    </source>
</evidence>
<feature type="transmembrane region" description="Helical" evidence="6">
    <location>
        <begin position="302"/>
        <end position="319"/>
    </location>
</feature>
<dbReference type="AlphaFoldDB" id="A0A7J5TTA7"/>
<feature type="transmembrane region" description="Helical" evidence="6">
    <location>
        <begin position="267"/>
        <end position="290"/>
    </location>
</feature>
<reference evidence="8 9" key="1">
    <citation type="submission" date="2019-10" db="EMBL/GenBank/DDBJ databases">
        <title>Rudanella paleaurantiibacter sp. nov., isolated from sludge.</title>
        <authorList>
            <person name="Xu S.Q."/>
        </authorList>
    </citation>
    <scope>NUCLEOTIDE SEQUENCE [LARGE SCALE GENOMIC DNA]</scope>
    <source>
        <strain evidence="8 9">HX-22-17</strain>
    </source>
</reference>
<evidence type="ECO:0000259" key="7">
    <source>
        <dbReference type="PROSITE" id="PS50850"/>
    </source>
</evidence>
<comment type="caution">
    <text evidence="8">The sequence shown here is derived from an EMBL/GenBank/DDBJ whole genome shotgun (WGS) entry which is preliminary data.</text>
</comment>